<feature type="transmembrane region" description="Helical" evidence="12">
    <location>
        <begin position="6"/>
        <end position="26"/>
    </location>
</feature>
<dbReference type="Pfam" id="PF02949">
    <property type="entry name" value="7tm_6"/>
    <property type="match status" value="1"/>
</dbReference>
<feature type="transmembrane region" description="Helical" evidence="12">
    <location>
        <begin position="295"/>
        <end position="314"/>
    </location>
</feature>
<dbReference type="EMBL" id="WJQU01000001">
    <property type="protein sequence ID" value="KAJ6649327.1"/>
    <property type="molecule type" value="Genomic_DNA"/>
</dbReference>
<comment type="similarity">
    <text evidence="10">Belongs to the insect chemoreceptor superfamily. Heteromeric odorant receptor channel (TC 1.A.69) family. Or2a subfamily.</text>
</comment>
<feature type="transmembrane region" description="Helical" evidence="12">
    <location>
        <begin position="38"/>
        <end position="58"/>
    </location>
</feature>
<feature type="transmembrane region" description="Helical" evidence="12">
    <location>
        <begin position="263"/>
        <end position="283"/>
    </location>
</feature>
<evidence type="ECO:0000313" key="13">
    <source>
        <dbReference type="EMBL" id="KAJ6649327.1"/>
    </source>
</evidence>
<dbReference type="Proteomes" id="UP001151699">
    <property type="component" value="Chromosome A"/>
</dbReference>
<evidence type="ECO:0000256" key="8">
    <source>
        <dbReference type="ARBA" id="ARBA00023224"/>
    </source>
</evidence>
<evidence type="ECO:0000256" key="7">
    <source>
        <dbReference type="ARBA" id="ARBA00023170"/>
    </source>
</evidence>
<name>A0A9Q0S8K3_9DIPT</name>
<proteinExistence type="inferred from homology"/>
<evidence type="ECO:0000256" key="5">
    <source>
        <dbReference type="ARBA" id="ARBA00022989"/>
    </source>
</evidence>
<accession>A0A9Q0S8K3</accession>
<keyword evidence="3 12" id="KW-0812">Transmembrane</keyword>
<feature type="transmembrane region" description="Helical" evidence="12">
    <location>
        <begin position="167"/>
        <end position="193"/>
    </location>
</feature>
<feature type="transmembrane region" description="Helical" evidence="12">
    <location>
        <begin position="64"/>
        <end position="86"/>
    </location>
</feature>
<keyword evidence="14" id="KW-1185">Reference proteome</keyword>
<keyword evidence="8 12" id="KW-0807">Transducer</keyword>
<evidence type="ECO:0000256" key="2">
    <source>
        <dbReference type="ARBA" id="ARBA00022606"/>
    </source>
</evidence>
<dbReference type="GO" id="GO:0005886">
    <property type="term" value="C:plasma membrane"/>
    <property type="evidence" value="ECO:0007669"/>
    <property type="project" value="UniProtKB-SubCell"/>
</dbReference>
<feature type="transmembrane region" description="Helical" evidence="12">
    <location>
        <begin position="126"/>
        <end position="147"/>
    </location>
</feature>
<comment type="caution">
    <text evidence="13">The sequence shown here is derived from an EMBL/GenBank/DDBJ whole genome shotgun (WGS) entry which is preliminary data.</text>
</comment>
<keyword evidence="4 12" id="KW-0552">Olfaction</keyword>
<evidence type="ECO:0000313" key="14">
    <source>
        <dbReference type="Proteomes" id="UP001151699"/>
    </source>
</evidence>
<dbReference type="GO" id="GO:0005549">
    <property type="term" value="F:odorant binding"/>
    <property type="evidence" value="ECO:0007669"/>
    <property type="project" value="InterPro"/>
</dbReference>
<reference evidence="13" key="1">
    <citation type="submission" date="2022-07" db="EMBL/GenBank/DDBJ databases">
        <authorList>
            <person name="Trinca V."/>
            <person name="Uliana J.V.C."/>
            <person name="Torres T.T."/>
            <person name="Ward R.J."/>
            <person name="Monesi N."/>
        </authorList>
    </citation>
    <scope>NUCLEOTIDE SEQUENCE</scope>
    <source>
        <strain evidence="13">HSMRA1968</strain>
        <tissue evidence="13">Whole embryos</tissue>
    </source>
</reference>
<comment type="subcellular location">
    <subcellularLocation>
        <location evidence="12">Cell membrane</location>
        <topology evidence="12">Multi-pass membrane protein</topology>
    </subcellularLocation>
    <subcellularLocation>
        <location evidence="1">Membrane</location>
        <topology evidence="1">Multi-pass membrane protein</topology>
    </subcellularLocation>
</comment>
<comment type="function">
    <text evidence="9">Odorant receptor which mediates acceptance or avoidance behavior, depending on its substrates. The odorant receptor repertoire encodes a large collection of odor stimuli that vary widely in identity, intensity, and duration. May form a complex with Orco to form odorant-sensing units, providing sensitive and prolonged odorant signaling and calcium permeability.</text>
</comment>
<organism evidence="13 14">
    <name type="scientific">Pseudolycoriella hygida</name>
    <dbReference type="NCBI Taxonomy" id="35572"/>
    <lineage>
        <taxon>Eukaryota</taxon>
        <taxon>Metazoa</taxon>
        <taxon>Ecdysozoa</taxon>
        <taxon>Arthropoda</taxon>
        <taxon>Hexapoda</taxon>
        <taxon>Insecta</taxon>
        <taxon>Pterygota</taxon>
        <taxon>Neoptera</taxon>
        <taxon>Endopterygota</taxon>
        <taxon>Diptera</taxon>
        <taxon>Nematocera</taxon>
        <taxon>Sciaroidea</taxon>
        <taxon>Sciaridae</taxon>
        <taxon>Pseudolycoriella</taxon>
    </lineage>
</organism>
<dbReference type="PANTHER" id="PTHR21137:SF37">
    <property type="entry name" value="ODORANT RECEPTOR 46A, ISOFORM B-RELATED"/>
    <property type="match status" value="1"/>
</dbReference>
<keyword evidence="6 12" id="KW-0472">Membrane</keyword>
<comment type="subunit">
    <text evidence="11">Interacts with Orco. Complexes exist early in the endomembrane system in olfactory sensory neurons (OSNs), coupling these complexes to the conserved ciliary trafficking pathway.</text>
</comment>
<evidence type="ECO:0000256" key="4">
    <source>
        <dbReference type="ARBA" id="ARBA00022725"/>
    </source>
</evidence>
<keyword evidence="7 12" id="KW-0675">Receptor</keyword>
<evidence type="ECO:0000256" key="11">
    <source>
        <dbReference type="ARBA" id="ARBA00038679"/>
    </source>
</evidence>
<dbReference type="GO" id="GO:0007165">
    <property type="term" value="P:signal transduction"/>
    <property type="evidence" value="ECO:0007669"/>
    <property type="project" value="UniProtKB-KW"/>
</dbReference>
<sequence>MYKVEVHKTLCIITQLMFFVGVWRNEEKLTFCQKRIQYFYMTCPILFMISLGTFVILSSETNEAIFVLQLVIPTAVLTVKLAYLLFKQNEILGFLYDPICEHSIQDRMEWQRVTKRIETFMKFVRAYVYMIGITCALVLFLNFPIFSSDRKLPAYISFPHQLPDSTYWFFFVVLDLGIGCCFFASFTVVLVWYAMYNYSIAYQVLGSRLRRLGLPIEEVNERQRKNAKLKLRNSFAQDLIKLVKDHQNLSEAVKRFKKFFSPLFFAQIATSGISMCISVYTLAYNSDQNLFQTQQFAVILFYATLDIFLAMFFASEITSSSDRLSFCLYESNWMGQTESCKKLLIIFCEVLKQPQELKILVYPMNLETFTSIVKGSYSLFNLLQNFK</sequence>
<dbReference type="GO" id="GO:0004984">
    <property type="term" value="F:olfactory receptor activity"/>
    <property type="evidence" value="ECO:0007669"/>
    <property type="project" value="InterPro"/>
</dbReference>
<gene>
    <name evidence="13" type="primary">Or94b_1</name>
    <name evidence="13" type="ORF">Bhyg_04561</name>
</gene>
<evidence type="ECO:0000256" key="10">
    <source>
        <dbReference type="ARBA" id="ARBA00037946"/>
    </source>
</evidence>
<keyword evidence="5 12" id="KW-1133">Transmembrane helix</keyword>
<dbReference type="InterPro" id="IPR004117">
    <property type="entry name" value="7tm6_olfct_rcpt"/>
</dbReference>
<evidence type="ECO:0000256" key="1">
    <source>
        <dbReference type="ARBA" id="ARBA00004141"/>
    </source>
</evidence>
<evidence type="ECO:0000256" key="12">
    <source>
        <dbReference type="RuleBase" id="RU351113"/>
    </source>
</evidence>
<evidence type="ECO:0000256" key="9">
    <source>
        <dbReference type="ARBA" id="ARBA00037764"/>
    </source>
</evidence>
<protein>
    <recommendedName>
        <fullName evidence="12">Odorant receptor</fullName>
    </recommendedName>
</protein>
<dbReference type="OrthoDB" id="7789606at2759"/>
<evidence type="ECO:0000256" key="6">
    <source>
        <dbReference type="ARBA" id="ARBA00023136"/>
    </source>
</evidence>
<keyword evidence="2 12" id="KW-0716">Sensory transduction</keyword>
<dbReference type="AlphaFoldDB" id="A0A9Q0S8K3"/>
<evidence type="ECO:0000256" key="3">
    <source>
        <dbReference type="ARBA" id="ARBA00022692"/>
    </source>
</evidence>
<dbReference type="PANTHER" id="PTHR21137">
    <property type="entry name" value="ODORANT RECEPTOR"/>
    <property type="match status" value="1"/>
</dbReference>